<keyword evidence="7" id="KW-0479">Metal-binding</keyword>
<dbReference type="PANTHER" id="PTHR30417:SF4">
    <property type="entry name" value="1,6-ANHYDRO-N-ACETYLMURAMYL-L-ALANINE AMIDASE AMPD"/>
    <property type="match status" value="1"/>
</dbReference>
<dbReference type="RefSeq" id="WP_076836396.1">
    <property type="nucleotide sequence ID" value="NZ_CP019434.1"/>
</dbReference>
<dbReference type="CDD" id="cd06583">
    <property type="entry name" value="PGRP"/>
    <property type="match status" value="1"/>
</dbReference>
<dbReference type="GO" id="GO:0071555">
    <property type="term" value="P:cell wall organization"/>
    <property type="evidence" value="ECO:0007669"/>
    <property type="project" value="UniProtKB-KW"/>
</dbReference>
<dbReference type="PANTHER" id="PTHR30417">
    <property type="entry name" value="N-ACETYLMURAMOYL-L-ALANINE AMIDASE AMID"/>
    <property type="match status" value="1"/>
</dbReference>
<comment type="cofactor">
    <cofactor evidence="2">
        <name>Zn(2+)</name>
        <dbReference type="ChEBI" id="CHEBI:29105"/>
    </cofactor>
</comment>
<evidence type="ECO:0000259" key="13">
    <source>
        <dbReference type="SMART" id="SM00644"/>
    </source>
</evidence>
<sequence>MKIDAAGWLDAARARPSPNADERPAGCVPELIVVHNISLPPGEFGGPWIDALFDNALPADAHPYFADIAALRVSAHLLIRRDGALAQYVSFLRRAWHAGVSFYGRRARCNDFSIGIELEGADEVPYTDAQYACLAAVVAALLHTYPTLARERISGHADIAPGRKTDPGPSFDWGRLRRELGRSLASQPSSLETSPIGPNQ</sequence>
<dbReference type="AlphaFoldDB" id="A0A1P8UFW7"/>
<keyword evidence="8" id="KW-0378">Hydrolase</keyword>
<evidence type="ECO:0000256" key="1">
    <source>
        <dbReference type="ARBA" id="ARBA00001561"/>
    </source>
</evidence>
<evidence type="ECO:0000256" key="7">
    <source>
        <dbReference type="ARBA" id="ARBA00022723"/>
    </source>
</evidence>
<dbReference type="NCBIfam" id="NF008758">
    <property type="entry name" value="PRK11789.1"/>
    <property type="match status" value="1"/>
</dbReference>
<evidence type="ECO:0000313" key="15">
    <source>
        <dbReference type="Proteomes" id="UP000243807"/>
    </source>
</evidence>
<dbReference type="STRING" id="1765967.BW247_06270"/>
<dbReference type="EC" id="3.5.1.28" evidence="5"/>
<evidence type="ECO:0000256" key="5">
    <source>
        <dbReference type="ARBA" id="ARBA00011901"/>
    </source>
</evidence>
<dbReference type="GO" id="GO:0008745">
    <property type="term" value="F:N-acetylmuramoyl-L-alanine amidase activity"/>
    <property type="evidence" value="ECO:0007669"/>
    <property type="project" value="UniProtKB-EC"/>
</dbReference>
<dbReference type="EMBL" id="CP019434">
    <property type="protein sequence ID" value="APZ42747.1"/>
    <property type="molecule type" value="Genomic_DNA"/>
</dbReference>
<dbReference type="SMART" id="SM00644">
    <property type="entry name" value="Ami_2"/>
    <property type="match status" value="1"/>
</dbReference>
<evidence type="ECO:0000256" key="6">
    <source>
        <dbReference type="ARBA" id="ARBA00022490"/>
    </source>
</evidence>
<evidence type="ECO:0000256" key="10">
    <source>
        <dbReference type="ARBA" id="ARBA00023316"/>
    </source>
</evidence>
<dbReference type="Proteomes" id="UP000243807">
    <property type="component" value="Chromosome"/>
</dbReference>
<keyword evidence="10" id="KW-0961">Cell wall biogenesis/degradation</keyword>
<comment type="similarity">
    <text evidence="4">Belongs to the N-acetylmuramoyl-L-alanine amidase 2 family.</text>
</comment>
<reference evidence="14 15" key="1">
    <citation type="submission" date="2017-01" db="EMBL/GenBank/DDBJ databases">
        <title>Draft sequence of Acidihalobacter ferrooxidans strain DSM 14175 (strain V8).</title>
        <authorList>
            <person name="Khaleque H.N."/>
            <person name="Ramsay J.P."/>
            <person name="Murphy R.J.T."/>
            <person name="Kaksonen A.H."/>
            <person name="Boxall N.J."/>
            <person name="Watkin E.L.J."/>
        </authorList>
    </citation>
    <scope>NUCLEOTIDE SEQUENCE [LARGE SCALE GENOMIC DNA]</scope>
    <source>
        <strain evidence="14 15">V8</strain>
    </source>
</reference>
<evidence type="ECO:0000256" key="2">
    <source>
        <dbReference type="ARBA" id="ARBA00001947"/>
    </source>
</evidence>
<dbReference type="OrthoDB" id="9794842at2"/>
<dbReference type="Pfam" id="PF01510">
    <property type="entry name" value="Amidase_2"/>
    <property type="match status" value="1"/>
</dbReference>
<dbReference type="GO" id="GO:0046872">
    <property type="term" value="F:metal ion binding"/>
    <property type="evidence" value="ECO:0007669"/>
    <property type="project" value="UniProtKB-KW"/>
</dbReference>
<dbReference type="FunFam" id="3.40.80.10:FF:000002">
    <property type="entry name" value="1,6-anhydro-N-acetylmuramyl-L-alanine amidase"/>
    <property type="match status" value="1"/>
</dbReference>
<feature type="domain" description="N-acetylmuramoyl-L-alanine amidase" evidence="13">
    <location>
        <begin position="17"/>
        <end position="168"/>
    </location>
</feature>
<evidence type="ECO:0000256" key="3">
    <source>
        <dbReference type="ARBA" id="ARBA00004496"/>
    </source>
</evidence>
<comment type="subcellular location">
    <subcellularLocation>
        <location evidence="3">Cytoplasm</location>
    </subcellularLocation>
</comment>
<protein>
    <recommendedName>
        <fullName evidence="11">1,6-anhydro-N-acetylmuramyl-L-alanine amidase AmpD</fullName>
        <ecNumber evidence="5">3.5.1.28</ecNumber>
    </recommendedName>
    <alternativeName>
        <fullName evidence="12">N-acetylmuramoyl-L-alanine amidase</fullName>
    </alternativeName>
</protein>
<dbReference type="GO" id="GO:0009253">
    <property type="term" value="P:peptidoglycan catabolic process"/>
    <property type="evidence" value="ECO:0007669"/>
    <property type="project" value="InterPro"/>
</dbReference>
<dbReference type="GO" id="GO:0005737">
    <property type="term" value="C:cytoplasm"/>
    <property type="evidence" value="ECO:0007669"/>
    <property type="project" value="UniProtKB-SubCell"/>
</dbReference>
<keyword evidence="9" id="KW-0862">Zinc</keyword>
<keyword evidence="6" id="KW-0963">Cytoplasm</keyword>
<dbReference type="GO" id="GO:0009254">
    <property type="term" value="P:peptidoglycan turnover"/>
    <property type="evidence" value="ECO:0007669"/>
    <property type="project" value="TreeGrafter"/>
</dbReference>
<comment type="catalytic activity">
    <reaction evidence="1">
        <text>Hydrolyzes the link between N-acetylmuramoyl residues and L-amino acid residues in certain cell-wall glycopeptides.</text>
        <dbReference type="EC" id="3.5.1.28"/>
    </reaction>
</comment>
<dbReference type="SUPFAM" id="SSF55846">
    <property type="entry name" value="N-acetylmuramoyl-L-alanine amidase-like"/>
    <property type="match status" value="1"/>
</dbReference>
<dbReference type="InterPro" id="IPR036505">
    <property type="entry name" value="Amidase/PGRP_sf"/>
</dbReference>
<name>A0A1P8UFW7_9GAMM</name>
<evidence type="ECO:0000256" key="4">
    <source>
        <dbReference type="ARBA" id="ARBA00007553"/>
    </source>
</evidence>
<evidence type="ECO:0000313" key="14">
    <source>
        <dbReference type="EMBL" id="APZ42747.1"/>
    </source>
</evidence>
<dbReference type="KEGG" id="afy:BW247_06270"/>
<gene>
    <name evidence="14" type="ORF">BW247_06270</name>
</gene>
<dbReference type="InterPro" id="IPR002502">
    <property type="entry name" value="Amidase_domain"/>
</dbReference>
<evidence type="ECO:0000256" key="12">
    <source>
        <dbReference type="ARBA" id="ARBA00042615"/>
    </source>
</evidence>
<evidence type="ECO:0000256" key="11">
    <source>
        <dbReference type="ARBA" id="ARBA00039257"/>
    </source>
</evidence>
<accession>A0A1P8UFW7</accession>
<dbReference type="InterPro" id="IPR051206">
    <property type="entry name" value="NAMLAA_amidase_2"/>
</dbReference>
<dbReference type="Gene3D" id="3.40.80.10">
    <property type="entry name" value="Peptidoglycan recognition protein-like"/>
    <property type="match status" value="1"/>
</dbReference>
<organism evidence="14 15">
    <name type="scientific">Acidihalobacter ferrooxydans</name>
    <dbReference type="NCBI Taxonomy" id="1765967"/>
    <lineage>
        <taxon>Bacteria</taxon>
        <taxon>Pseudomonadati</taxon>
        <taxon>Pseudomonadota</taxon>
        <taxon>Gammaproteobacteria</taxon>
        <taxon>Chromatiales</taxon>
        <taxon>Ectothiorhodospiraceae</taxon>
        <taxon>Acidihalobacter</taxon>
    </lineage>
</organism>
<proteinExistence type="inferred from homology"/>
<evidence type="ECO:0000256" key="9">
    <source>
        <dbReference type="ARBA" id="ARBA00022833"/>
    </source>
</evidence>
<keyword evidence="15" id="KW-1185">Reference proteome</keyword>
<evidence type="ECO:0000256" key="8">
    <source>
        <dbReference type="ARBA" id="ARBA00022801"/>
    </source>
</evidence>